<reference evidence="1" key="1">
    <citation type="submission" date="2018-09" db="EMBL/GenBank/DDBJ databases">
        <title>A genomic encyclopedia of anaerobic methanotrophic archaea.</title>
        <authorList>
            <person name="Skennerton C.T."/>
            <person name="Chadwick G.L."/>
            <person name="Laso-Perez R."/>
            <person name="Leu A.O."/>
            <person name="Speth D.R."/>
            <person name="Yu H."/>
            <person name="Morgan-Lang C."/>
            <person name="Hatzenpichler R."/>
            <person name="Goudeau D."/>
            <person name="Malmstrom R."/>
            <person name="Woyke T."/>
            <person name="Hallam S."/>
            <person name="Tyson G.W."/>
            <person name="Wegener G."/>
            <person name="Boetius A."/>
            <person name="Orphan V.J."/>
        </authorList>
    </citation>
    <scope>NUCLEOTIDE SEQUENCE</scope>
    <source>
        <strain evidence="1">CONS3730D10UFb2</strain>
    </source>
</reference>
<dbReference type="Proteomes" id="UP000315423">
    <property type="component" value="Unassembled WGS sequence"/>
</dbReference>
<protein>
    <submittedName>
        <fullName evidence="1">Radical SAM protein</fullName>
    </submittedName>
</protein>
<accession>A0AC61SCR3</accession>
<name>A0AC61SCR3_9EURY</name>
<comment type="caution">
    <text evidence="1">The sequence shown here is derived from an EMBL/GenBank/DDBJ whole genome shotgun (WGS) entry which is preliminary data.</text>
</comment>
<dbReference type="EMBL" id="QYBA01000026">
    <property type="protein sequence ID" value="TKY92398.1"/>
    <property type="molecule type" value="Genomic_DNA"/>
</dbReference>
<organism evidence="1 2">
    <name type="scientific">Candidatus Methanomarinus sp</name>
    <dbReference type="NCBI Taxonomy" id="3386244"/>
    <lineage>
        <taxon>Archaea</taxon>
        <taxon>Methanobacteriati</taxon>
        <taxon>Methanobacteriota</taxon>
        <taxon>Stenosarchaea group</taxon>
        <taxon>Methanomicrobia</taxon>
        <taxon>Methanosarcinales</taxon>
        <taxon>ANME-2 cluster</taxon>
        <taxon>Candidatus Methanocomedenaceae</taxon>
        <taxon>Candidatus Methanomarinus</taxon>
    </lineage>
</organism>
<gene>
    <name evidence="1" type="ORF">C5S46_00845</name>
</gene>
<evidence type="ECO:0000313" key="2">
    <source>
        <dbReference type="Proteomes" id="UP000315423"/>
    </source>
</evidence>
<sequence>MMRSDPGTILYPAHGNLYLNITNRCTCSCKFCIKNFTDGVYGYNLILSREPEVDEVIDKLRRCDLSKYNEVVFTGLGEPLTRLDDVLIITRWLKAHGLHVRIDTIGHALLQYPNRDVAYELKKAGINAISISLNAHDKKTYDWLVQPGKYTNAYDSMQEFARDIVKQDMELTFTILTLPQVDIEKCRNKADEIGAAFRIRGYGGPDLQE</sequence>
<evidence type="ECO:0000313" key="1">
    <source>
        <dbReference type="EMBL" id="TKY92398.1"/>
    </source>
</evidence>
<proteinExistence type="predicted"/>